<keyword evidence="2" id="KW-1185">Reference proteome</keyword>
<evidence type="ECO:0000313" key="2">
    <source>
        <dbReference type="Proteomes" id="UP000004160"/>
    </source>
</evidence>
<gene>
    <name evidence="1" type="ORF">HMPREF0401_01858</name>
</gene>
<protein>
    <submittedName>
        <fullName evidence="1">Uncharacterized protein</fullName>
    </submittedName>
</protein>
<dbReference type="Proteomes" id="UP000004160">
    <property type="component" value="Unassembled WGS sequence"/>
</dbReference>
<dbReference type="PATRIC" id="fig|457403.8.peg.1881"/>
<reference evidence="1" key="1">
    <citation type="submission" date="2011-05" db="EMBL/GenBank/DDBJ databases">
        <title>The Genome Sequence of Fusobacterium sp. 11_3_2.</title>
        <authorList>
            <consortium name="The Broad Institute Genome Sequencing Platform"/>
            <person name="Earl A."/>
            <person name="Ward D."/>
            <person name="Feldgarden M."/>
            <person name="Gevers D."/>
            <person name="Sibley C.D."/>
            <person name="White A.P."/>
            <person name="Crowley S."/>
            <person name="Surette M."/>
            <person name="Strauss J.C."/>
            <person name="Ambrose C.E."/>
            <person name="Allen-Vercoe E."/>
            <person name="Young S.K."/>
            <person name="Zeng Q."/>
            <person name="Gargeya S."/>
            <person name="Fitzgerald M."/>
            <person name="Haas B."/>
            <person name="Abouelleil A."/>
            <person name="Alvarado L."/>
            <person name="Arachchi H.M."/>
            <person name="Berlin A."/>
            <person name="Brown A."/>
            <person name="Chapman S.B."/>
            <person name="Chen Z."/>
            <person name="Dunbar C."/>
            <person name="Freedman E."/>
            <person name="Gearin G."/>
            <person name="Gellesch M."/>
            <person name="Goldberg J."/>
            <person name="Griggs A."/>
            <person name="Gujja S."/>
            <person name="Heiman D."/>
            <person name="Howarth C."/>
            <person name="Larson L."/>
            <person name="Lui A."/>
            <person name="MacDonald P.J.P."/>
            <person name="Mehta T."/>
            <person name="Montmayeur A."/>
            <person name="Murphy C."/>
            <person name="Neiman D."/>
            <person name="Pearson M."/>
            <person name="Priest M."/>
            <person name="Roberts A."/>
            <person name="Saif S."/>
            <person name="Shea T."/>
            <person name="Shenoy N."/>
            <person name="Sisk P."/>
            <person name="Stolte C."/>
            <person name="Sykes S."/>
            <person name="Wortman J."/>
            <person name="Nusbaum C."/>
            <person name="Birren B."/>
        </authorList>
    </citation>
    <scope>NUCLEOTIDE SEQUENCE [LARGE SCALE GENOMIC DNA]</scope>
    <source>
        <strain evidence="1">11_3_2</strain>
    </source>
</reference>
<accession>F7L1Y5</accession>
<dbReference type="AlphaFoldDB" id="F7L1Y5"/>
<dbReference type="HOGENOM" id="CLU_2752021_0_0_0"/>
<name>F7L1Y5_9FUSO</name>
<dbReference type="EMBL" id="ACUO01000028">
    <property type="protein sequence ID" value="EGN66378.1"/>
    <property type="molecule type" value="Genomic_DNA"/>
</dbReference>
<organism evidence="1 2">
    <name type="scientific">Fusobacterium animalis 11_3_2</name>
    <dbReference type="NCBI Taxonomy" id="457403"/>
    <lineage>
        <taxon>Bacteria</taxon>
        <taxon>Fusobacteriati</taxon>
        <taxon>Fusobacteriota</taxon>
        <taxon>Fusobacteriia</taxon>
        <taxon>Fusobacteriales</taxon>
        <taxon>Fusobacteriaceae</taxon>
        <taxon>Fusobacterium</taxon>
    </lineage>
</organism>
<sequence length="70" mass="8294">MLYSEDIFSLSINSPIPLSLPQATKIKPNKIKKMLLFFSYQSPYIFFVFKKYNIFFKKGKEKKNCCKLNC</sequence>
<evidence type="ECO:0000313" key="1">
    <source>
        <dbReference type="EMBL" id="EGN66378.1"/>
    </source>
</evidence>
<comment type="caution">
    <text evidence="1">The sequence shown here is derived from an EMBL/GenBank/DDBJ whole genome shotgun (WGS) entry which is preliminary data.</text>
</comment>
<proteinExistence type="predicted"/>